<dbReference type="Proteomes" id="UP000825890">
    <property type="component" value="Unassembled WGS sequence"/>
</dbReference>
<dbReference type="SUPFAM" id="SSF52540">
    <property type="entry name" value="P-loop containing nucleoside triphosphate hydrolases"/>
    <property type="match status" value="1"/>
</dbReference>
<dbReference type="PANTHER" id="PTHR36681:SF3">
    <property type="entry name" value="NUCLEAR GTPASE, GERMINAL CENTER-ASSOCIATED, TANDEM DUPLICATE 3"/>
    <property type="match status" value="1"/>
</dbReference>
<dbReference type="Pfam" id="PF24564">
    <property type="entry name" value="DUF7605"/>
    <property type="match status" value="1"/>
</dbReference>
<comment type="caution">
    <text evidence="3">The sequence shown here is derived from an EMBL/GenBank/DDBJ whole genome shotgun (WGS) entry which is preliminary data.</text>
</comment>
<dbReference type="InterPro" id="IPR056024">
    <property type="entry name" value="DUF7605"/>
</dbReference>
<feature type="region of interest" description="Disordered" evidence="1">
    <location>
        <begin position="1"/>
        <end position="39"/>
    </location>
</feature>
<reference evidence="3 4" key="1">
    <citation type="submission" date="2021-01" db="EMBL/GenBank/DDBJ databases">
        <title>Cercospora kikuchii MAFF 305040 whole genome shotgun sequence.</title>
        <authorList>
            <person name="Kashiwa T."/>
            <person name="Suzuki T."/>
        </authorList>
    </citation>
    <scope>NUCLEOTIDE SEQUENCE [LARGE SCALE GENOMIC DNA]</scope>
    <source>
        <strain evidence="3 4">MAFF 305040</strain>
    </source>
</reference>
<keyword evidence="4" id="KW-1185">Reference proteome</keyword>
<dbReference type="RefSeq" id="XP_044660514.1">
    <property type="nucleotide sequence ID" value="XM_044804579.1"/>
</dbReference>
<evidence type="ECO:0000259" key="2">
    <source>
        <dbReference type="Pfam" id="PF24564"/>
    </source>
</evidence>
<accession>A0A9P3CR44</accession>
<gene>
    <name evidence="3" type="ORF">CKM354_000917000</name>
</gene>
<dbReference type="OrthoDB" id="3598281at2759"/>
<organism evidence="3 4">
    <name type="scientific">Cercospora kikuchii</name>
    <dbReference type="NCBI Taxonomy" id="84275"/>
    <lineage>
        <taxon>Eukaryota</taxon>
        <taxon>Fungi</taxon>
        <taxon>Dikarya</taxon>
        <taxon>Ascomycota</taxon>
        <taxon>Pezizomycotina</taxon>
        <taxon>Dothideomycetes</taxon>
        <taxon>Dothideomycetidae</taxon>
        <taxon>Mycosphaerellales</taxon>
        <taxon>Mycosphaerellaceae</taxon>
        <taxon>Cercospora</taxon>
    </lineage>
</organism>
<dbReference type="GeneID" id="68294745"/>
<dbReference type="AlphaFoldDB" id="A0A9P3CR44"/>
<evidence type="ECO:0000256" key="1">
    <source>
        <dbReference type="SAM" id="MobiDB-lite"/>
    </source>
</evidence>
<evidence type="ECO:0000313" key="4">
    <source>
        <dbReference type="Proteomes" id="UP000825890"/>
    </source>
</evidence>
<feature type="domain" description="DUF7605" evidence="2">
    <location>
        <begin position="583"/>
        <end position="758"/>
    </location>
</feature>
<dbReference type="InterPro" id="IPR027417">
    <property type="entry name" value="P-loop_NTPase"/>
</dbReference>
<sequence length="877" mass="99152">MRRSRSPAGTNSAPPPTKRRKTAKHDEADPLPTCPMTRKQKQTAQTLACAFAQDLAQHRGVSKEFENAYQAWIEAAKQPQFVKPVIGLYGGTGQGKSEFVNAFSGQSDASKSAGSGNALTSVAMLFVSHLHGQQKKHDAIDHIVKQDRLQATVAQWVRDYVRFHFDIDPVLSDEELAERQKLADVAKTRFRTLFNNKSGFATDAELFEFFKNRRHNDAAIVEQLLAWCDELLTGFDMVDGHRKRRFEEDESSRLNEVLERYIYDQDGFTTPLLWPLVDLVEKACPDSPHLRYIHILDLPGMSDTDESRGNIAHHHFLRCQALWVVGNISRATSDKRLHDILATYGPRFGKNIAALLTFSDANADANTAKELEKQGADMKEYWIQTERVRTVIEDIANMNAQLDHSHHIEDRSRLAMTLLRFQSEVLPQSKTAQLDAFVKGRNSYIAAKLRGITRQYLPPGVELAVFCISNTHFIARPPKSDMGNTVMSLDSTNIPALRLHALSLAEDAKFNSYYASINNTISLFESLTLWMAANSKRPKHFEETLNAPTQQLESLSCSFSDDMRNALNTELMCHVAEGRTIFREKALEALREISERYHHLTFRAFIFRDGSHRTAAQESAVWNELFSDAQSEVICEHWASLTEAVKKLFQTYVDDMVKCLQTMFEKLTEDATDQKLVTMLEGLLHSYMNSIRAAYAQLTIGNDGVDTRLKIIKEKATKDVNTSYFGLALRHTYNACKMERGSGSPERMRQSLSQSLDRTDANNGLPCPFEAVLTGLDEDLTTTVTELGVKLRDDLDTTLTHLKHDLQRAYVNTTAARGTHELEAHKQLKASLANKQHEYDLLKAGLSELKQKYNIQDDELKQPTPKSLMQYIRGFLG</sequence>
<dbReference type="PANTHER" id="PTHR36681">
    <property type="entry name" value="NUCLEAR GTPASE, GERMINAL CENTER-ASSOCIATED, TANDEM DUPLICATE 3"/>
    <property type="match status" value="1"/>
</dbReference>
<name>A0A9P3CR44_9PEZI</name>
<protein>
    <recommendedName>
        <fullName evidence="2">DUF7605 domain-containing protein</fullName>
    </recommendedName>
</protein>
<proteinExistence type="predicted"/>
<dbReference type="EMBL" id="BOLY01000006">
    <property type="protein sequence ID" value="GIZ46027.1"/>
    <property type="molecule type" value="Genomic_DNA"/>
</dbReference>
<evidence type="ECO:0000313" key="3">
    <source>
        <dbReference type="EMBL" id="GIZ46027.1"/>
    </source>
</evidence>